<dbReference type="GO" id="GO:0047661">
    <property type="term" value="F:amino-acid racemase activity"/>
    <property type="evidence" value="ECO:0007669"/>
    <property type="project" value="InterPro"/>
</dbReference>
<gene>
    <name evidence="2" type="ORF">C1H69_20825</name>
</gene>
<reference evidence="2 3" key="1">
    <citation type="submission" date="2018-01" db="EMBL/GenBank/DDBJ databases">
        <title>Halomonas endophytica sp. nov., isolated from storage liquid in the stems of Populus euphratica.</title>
        <authorList>
            <person name="Chen C."/>
        </authorList>
    </citation>
    <scope>NUCLEOTIDE SEQUENCE [LARGE SCALE GENOMIC DNA]</scope>
    <source>
        <strain evidence="2 3">MC28</strain>
    </source>
</reference>
<evidence type="ECO:0000313" key="3">
    <source>
        <dbReference type="Proteomes" id="UP000235803"/>
    </source>
</evidence>
<name>A0A2N7TW95_9GAMM</name>
<dbReference type="Pfam" id="PF01177">
    <property type="entry name" value="Asp_Glu_race"/>
    <property type="match status" value="1"/>
</dbReference>
<dbReference type="EMBL" id="PNRF01000044">
    <property type="protein sequence ID" value="PMR72446.1"/>
    <property type="molecule type" value="Genomic_DNA"/>
</dbReference>
<dbReference type="RefSeq" id="WP_102655310.1">
    <property type="nucleotide sequence ID" value="NZ_PNRF01000044.1"/>
</dbReference>
<protein>
    <submittedName>
        <fullName evidence="2">Asp/Glu racemase</fullName>
    </submittedName>
</protein>
<dbReference type="PANTHER" id="PTHR28047:SF5">
    <property type="entry name" value="PROTEIN DCG1"/>
    <property type="match status" value="1"/>
</dbReference>
<accession>A0A2N7TW95</accession>
<dbReference type="OrthoDB" id="9791723at2"/>
<evidence type="ECO:0000313" key="2">
    <source>
        <dbReference type="EMBL" id="PMR72446.1"/>
    </source>
</evidence>
<comment type="caution">
    <text evidence="2">The sequence shown here is derived from an EMBL/GenBank/DDBJ whole genome shotgun (WGS) entry which is preliminary data.</text>
</comment>
<sequence length="231" mass="24278">MNDTDRQHRPEESQRFLVINPNTNANVTGSIREMLRSLVPPGVIAEAVNPGAGPYAVESERDKASATRHVLELIRERMAEGYAGYVLACFDDIAIVEARALTSAPVISLAEAGIRQAHATGGPFTVITTFEEAVATIVALCDAHGMGARCTVKATGIGVTDTAARTARAEARLHGLVERAIAEGATAIVLGSGAFAGRAGALQARYGIEVMDGFAEALDYVMRNAEAPCRA</sequence>
<comment type="similarity">
    <text evidence="1">Belongs to the HyuE racemase family.</text>
</comment>
<proteinExistence type="inferred from homology"/>
<dbReference type="AlphaFoldDB" id="A0A2N7TW95"/>
<dbReference type="Proteomes" id="UP000235803">
    <property type="component" value="Unassembled WGS sequence"/>
</dbReference>
<dbReference type="Gene3D" id="3.40.50.12500">
    <property type="match status" value="1"/>
</dbReference>
<dbReference type="PANTHER" id="PTHR28047">
    <property type="entry name" value="PROTEIN DCG1"/>
    <property type="match status" value="1"/>
</dbReference>
<evidence type="ECO:0000256" key="1">
    <source>
        <dbReference type="ARBA" id="ARBA00038414"/>
    </source>
</evidence>
<dbReference type="InterPro" id="IPR015942">
    <property type="entry name" value="Asp/Glu/hydantoin_racemase"/>
</dbReference>
<organism evidence="2 3">
    <name type="scientific">Billgrantia endophytica</name>
    <dbReference type="NCBI Taxonomy" id="2033802"/>
    <lineage>
        <taxon>Bacteria</taxon>
        <taxon>Pseudomonadati</taxon>
        <taxon>Pseudomonadota</taxon>
        <taxon>Gammaproteobacteria</taxon>
        <taxon>Oceanospirillales</taxon>
        <taxon>Halomonadaceae</taxon>
        <taxon>Billgrantia</taxon>
    </lineage>
</organism>
<dbReference type="InterPro" id="IPR052186">
    <property type="entry name" value="Hydantoin_racemase-like"/>
</dbReference>
<keyword evidence="3" id="KW-1185">Reference proteome</keyword>
<dbReference type="InterPro" id="IPR053714">
    <property type="entry name" value="Iso_Racemase_Enz_sf"/>
</dbReference>